<keyword evidence="16" id="KW-1185">Reference proteome</keyword>
<feature type="transmembrane region" description="Helical" evidence="13">
    <location>
        <begin position="15"/>
        <end position="34"/>
    </location>
</feature>
<comment type="similarity">
    <text evidence="1 13 14">Belongs to the ATPase B chain family.</text>
</comment>
<evidence type="ECO:0000256" key="1">
    <source>
        <dbReference type="ARBA" id="ARBA00005513"/>
    </source>
</evidence>
<evidence type="ECO:0000313" key="15">
    <source>
        <dbReference type="EMBL" id="WCT72118.1"/>
    </source>
</evidence>
<evidence type="ECO:0000256" key="4">
    <source>
        <dbReference type="ARBA" id="ARBA00022692"/>
    </source>
</evidence>
<evidence type="ECO:0000256" key="6">
    <source>
        <dbReference type="ARBA" id="ARBA00022989"/>
    </source>
</evidence>
<comment type="subcellular location">
    <subcellularLocation>
        <location evidence="13">Cell membrane</location>
        <topology evidence="13">Single-pass membrane protein</topology>
    </subcellularLocation>
    <subcellularLocation>
        <location evidence="12">Endomembrane system</location>
        <topology evidence="12">Single-pass membrane protein</topology>
    </subcellularLocation>
</comment>
<organism evidence="15 16">
    <name type="scientific">Sphingomonas naphthae</name>
    <dbReference type="NCBI Taxonomy" id="1813468"/>
    <lineage>
        <taxon>Bacteria</taxon>
        <taxon>Pseudomonadati</taxon>
        <taxon>Pseudomonadota</taxon>
        <taxon>Alphaproteobacteria</taxon>
        <taxon>Sphingomonadales</taxon>
        <taxon>Sphingomonadaceae</taxon>
        <taxon>Sphingomonas</taxon>
    </lineage>
</organism>
<name>A0ABY7TGC8_9SPHN</name>
<keyword evidence="4 13" id="KW-0812">Transmembrane</keyword>
<reference evidence="15 16" key="1">
    <citation type="submission" date="2023-02" db="EMBL/GenBank/DDBJ databases">
        <title>Genome sequence of Sphingomonas naphthae.</title>
        <authorList>
            <person name="Kim S."/>
            <person name="Heo J."/>
            <person name="Kwon S.-W."/>
        </authorList>
    </citation>
    <scope>NUCLEOTIDE SEQUENCE [LARGE SCALE GENOMIC DNA]</scope>
    <source>
        <strain evidence="15 16">KACC 18716</strain>
    </source>
</reference>
<dbReference type="CDD" id="cd06503">
    <property type="entry name" value="ATP-synt_Fo_b"/>
    <property type="match status" value="1"/>
</dbReference>
<dbReference type="HAMAP" id="MF_01398">
    <property type="entry name" value="ATP_synth_b_bprime"/>
    <property type="match status" value="1"/>
</dbReference>
<protein>
    <recommendedName>
        <fullName evidence="13">ATP synthase subunit b</fullName>
    </recommendedName>
    <alternativeName>
        <fullName evidence="13">ATP synthase F(0) sector subunit b</fullName>
    </alternativeName>
    <alternativeName>
        <fullName evidence="13">ATPase subunit I</fullName>
    </alternativeName>
    <alternativeName>
        <fullName evidence="13">F-type ATPase subunit b</fullName>
        <shortName evidence="13">F-ATPase subunit b</shortName>
    </alternativeName>
</protein>
<dbReference type="InterPro" id="IPR050059">
    <property type="entry name" value="ATP_synthase_B_chain"/>
</dbReference>
<evidence type="ECO:0000256" key="11">
    <source>
        <dbReference type="ARBA" id="ARBA00025614"/>
    </source>
</evidence>
<evidence type="ECO:0000256" key="10">
    <source>
        <dbReference type="ARBA" id="ARBA00025198"/>
    </source>
</evidence>
<evidence type="ECO:0000256" key="14">
    <source>
        <dbReference type="RuleBase" id="RU003848"/>
    </source>
</evidence>
<evidence type="ECO:0000256" key="8">
    <source>
        <dbReference type="ARBA" id="ARBA00023136"/>
    </source>
</evidence>
<sequence length="164" mass="17293">MPQIEQLASTYAGQVFWMLIVFALIYFGIGKAMLPKIESTVEGRERRIADDLAAAERAQAEADAGEEAYRVRMNEARATSLAQNQDAKARAQAASEARVKQADAVLAGASATAEASLSAARTDALSHLESVAAEITQDLVARLAGLTVSTDEAATAVRRAATAQ</sequence>
<keyword evidence="7 13" id="KW-0406">Ion transport</keyword>
<evidence type="ECO:0000256" key="12">
    <source>
        <dbReference type="ARBA" id="ARBA00037847"/>
    </source>
</evidence>
<dbReference type="RefSeq" id="WP_273686070.1">
    <property type="nucleotide sequence ID" value="NZ_CP117411.1"/>
</dbReference>
<keyword evidence="5 13" id="KW-0375">Hydrogen ion transport</keyword>
<comment type="subunit">
    <text evidence="13">F-type ATPases have 2 components, F(1) - the catalytic core - and F(0) - the membrane proton channel. F(1) has five subunits: alpha(3), beta(3), gamma(1), delta(1), epsilon(1). F(0) has three main subunits: a(1), b(2) and c(10-14). The alpha and beta chains form an alternating ring which encloses part of the gamma chain. F(1) is attached to F(0) by a central stalk formed by the gamma and epsilon chains, while a peripheral stalk is formed by the delta and b chains.</text>
</comment>
<dbReference type="Proteomes" id="UP001220395">
    <property type="component" value="Chromosome"/>
</dbReference>
<evidence type="ECO:0000256" key="5">
    <source>
        <dbReference type="ARBA" id="ARBA00022781"/>
    </source>
</evidence>
<evidence type="ECO:0000256" key="7">
    <source>
        <dbReference type="ARBA" id="ARBA00023065"/>
    </source>
</evidence>
<keyword evidence="9 13" id="KW-0066">ATP synthesis</keyword>
<accession>A0ABY7TGC8</accession>
<evidence type="ECO:0000256" key="2">
    <source>
        <dbReference type="ARBA" id="ARBA00022448"/>
    </source>
</evidence>
<comment type="function">
    <text evidence="11">Component of the F(0) channel, it forms part of the peripheral stalk, linking F(1) to F(0). The b'-subunit is a diverged and duplicated form of b found in plants and photosynthetic bacteria.</text>
</comment>
<evidence type="ECO:0000256" key="3">
    <source>
        <dbReference type="ARBA" id="ARBA00022547"/>
    </source>
</evidence>
<keyword evidence="6 13" id="KW-1133">Transmembrane helix</keyword>
<dbReference type="Pfam" id="PF00430">
    <property type="entry name" value="ATP-synt_B"/>
    <property type="match status" value="1"/>
</dbReference>
<dbReference type="PANTHER" id="PTHR33445">
    <property type="entry name" value="ATP SYNTHASE SUBUNIT B', CHLOROPLASTIC"/>
    <property type="match status" value="1"/>
</dbReference>
<gene>
    <name evidence="13" type="primary">atpF</name>
    <name evidence="15" type="ORF">PQ455_10730</name>
</gene>
<dbReference type="EMBL" id="CP117411">
    <property type="protein sequence ID" value="WCT72118.1"/>
    <property type="molecule type" value="Genomic_DNA"/>
</dbReference>
<proteinExistence type="inferred from homology"/>
<dbReference type="PANTHER" id="PTHR33445:SF1">
    <property type="entry name" value="ATP SYNTHASE SUBUNIT B"/>
    <property type="match status" value="1"/>
</dbReference>
<keyword evidence="13" id="KW-1003">Cell membrane</keyword>
<dbReference type="InterPro" id="IPR002146">
    <property type="entry name" value="ATP_synth_b/b'su_bac/chlpt"/>
</dbReference>
<comment type="function">
    <text evidence="10 13">F(1)F(0) ATP synthase produces ATP from ADP in the presence of a proton or sodium gradient. F-type ATPases consist of two structural domains, F(1) containing the extramembraneous catalytic core and F(0) containing the membrane proton channel, linked together by a central stalk and a peripheral stalk. During catalysis, ATP synthesis in the catalytic domain of F(1) is coupled via a rotary mechanism of the central stalk subunits to proton translocation.</text>
</comment>
<keyword evidence="2 13" id="KW-0813">Transport</keyword>
<evidence type="ECO:0000313" key="16">
    <source>
        <dbReference type="Proteomes" id="UP001220395"/>
    </source>
</evidence>
<keyword evidence="8 13" id="KW-0472">Membrane</keyword>
<evidence type="ECO:0000256" key="13">
    <source>
        <dbReference type="HAMAP-Rule" id="MF_01398"/>
    </source>
</evidence>
<keyword evidence="3 13" id="KW-0138">CF(0)</keyword>
<evidence type="ECO:0000256" key="9">
    <source>
        <dbReference type="ARBA" id="ARBA00023310"/>
    </source>
</evidence>